<keyword evidence="2" id="KW-1185">Reference proteome</keyword>
<dbReference type="EMBL" id="MU274916">
    <property type="protein sequence ID" value="KAI0087759.1"/>
    <property type="molecule type" value="Genomic_DNA"/>
</dbReference>
<protein>
    <submittedName>
        <fullName evidence="1">Uncharacterized protein</fullName>
    </submittedName>
</protein>
<organism evidence="1 2">
    <name type="scientific">Irpex rosettiformis</name>
    <dbReference type="NCBI Taxonomy" id="378272"/>
    <lineage>
        <taxon>Eukaryota</taxon>
        <taxon>Fungi</taxon>
        <taxon>Dikarya</taxon>
        <taxon>Basidiomycota</taxon>
        <taxon>Agaricomycotina</taxon>
        <taxon>Agaricomycetes</taxon>
        <taxon>Polyporales</taxon>
        <taxon>Irpicaceae</taxon>
        <taxon>Irpex</taxon>
    </lineage>
</organism>
<evidence type="ECO:0000313" key="2">
    <source>
        <dbReference type="Proteomes" id="UP001055072"/>
    </source>
</evidence>
<name>A0ACB8U111_9APHY</name>
<evidence type="ECO:0000313" key="1">
    <source>
        <dbReference type="EMBL" id="KAI0087759.1"/>
    </source>
</evidence>
<reference evidence="1" key="1">
    <citation type="journal article" date="2021" name="Environ. Microbiol.">
        <title>Gene family expansions and transcriptome signatures uncover fungal adaptations to wood decay.</title>
        <authorList>
            <person name="Hage H."/>
            <person name="Miyauchi S."/>
            <person name="Viragh M."/>
            <person name="Drula E."/>
            <person name="Min B."/>
            <person name="Chaduli D."/>
            <person name="Navarro D."/>
            <person name="Favel A."/>
            <person name="Norest M."/>
            <person name="Lesage-Meessen L."/>
            <person name="Balint B."/>
            <person name="Merenyi Z."/>
            <person name="de Eugenio L."/>
            <person name="Morin E."/>
            <person name="Martinez A.T."/>
            <person name="Baldrian P."/>
            <person name="Stursova M."/>
            <person name="Martinez M.J."/>
            <person name="Novotny C."/>
            <person name="Magnuson J.K."/>
            <person name="Spatafora J.W."/>
            <person name="Maurice S."/>
            <person name="Pangilinan J."/>
            <person name="Andreopoulos W."/>
            <person name="LaButti K."/>
            <person name="Hundley H."/>
            <person name="Na H."/>
            <person name="Kuo A."/>
            <person name="Barry K."/>
            <person name="Lipzen A."/>
            <person name="Henrissat B."/>
            <person name="Riley R."/>
            <person name="Ahrendt S."/>
            <person name="Nagy L.G."/>
            <person name="Grigoriev I.V."/>
            <person name="Martin F."/>
            <person name="Rosso M.N."/>
        </authorList>
    </citation>
    <scope>NUCLEOTIDE SEQUENCE</scope>
    <source>
        <strain evidence="1">CBS 384.51</strain>
    </source>
</reference>
<proteinExistence type="predicted"/>
<sequence length="507" mass="55690">MSTTITTLTNTPTDFAIMLQPQDLPRHATVDDLPNELLLDVTTYLSFRTIVSLRQVNRRWRAIVSMAATAGLPESTRGLLRAWFAWTALSLDAKLANEDRLGGATSPINVPRTLPANTSLTDTQRDRYVTLVGRYTMAYQSISHEEPSLSDEFLEWLYEWPSHASLPLPTPRLMKSNVIKPGFLSPSSVVNALTRSASYCTNPRVTIANVNTRPSYYYQSNIIFLIALEDDDILLPRVRLYQENKPQPAAATGKGKQCITPANSEKIIKCSMLDGGPGSFAKGDWARFLPISTVRRAPGSESPLQHDVGDSANVYMDQDCDPETPLPLYVLSGSGLGEKLTGSVCALVENAELRVIATSWADYLLGLAEWEKGSMQIREKQQLQILKEQKLKKVPVESIVKFSPRDMPPNASDDPPKVGNDVGYNAAIEPEGFVQPSAEDMNVDVAANVVAENVYGQTNDNLVEPATPNQPADSISQLFTYRHLFEVVGCTVIASLVASGLNMIFLA</sequence>
<gene>
    <name evidence="1" type="ORF">BDY19DRAFT_1057842</name>
</gene>
<comment type="caution">
    <text evidence="1">The sequence shown here is derived from an EMBL/GenBank/DDBJ whole genome shotgun (WGS) entry which is preliminary data.</text>
</comment>
<accession>A0ACB8U111</accession>
<dbReference type="Proteomes" id="UP001055072">
    <property type="component" value="Unassembled WGS sequence"/>
</dbReference>